<organism evidence="1 2">
    <name type="scientific">Jeotgalibacillus haloalkalitolerans</name>
    <dbReference type="NCBI Taxonomy" id="3104292"/>
    <lineage>
        <taxon>Bacteria</taxon>
        <taxon>Bacillati</taxon>
        <taxon>Bacillota</taxon>
        <taxon>Bacilli</taxon>
        <taxon>Bacillales</taxon>
        <taxon>Caryophanaceae</taxon>
        <taxon>Jeotgalibacillus</taxon>
    </lineage>
</organism>
<protein>
    <submittedName>
        <fullName evidence="1">Aspartyl-phosphate phosphatase Spo0E family protein</fullName>
    </submittedName>
</protein>
<dbReference type="EMBL" id="JAXQNN010000003">
    <property type="protein sequence ID" value="MDZ5712647.1"/>
    <property type="molecule type" value="Genomic_DNA"/>
</dbReference>
<dbReference type="Gene3D" id="4.10.280.10">
    <property type="entry name" value="Helix-loop-helix DNA-binding domain"/>
    <property type="match status" value="1"/>
</dbReference>
<dbReference type="Proteomes" id="UP001292084">
    <property type="component" value="Unassembled WGS sequence"/>
</dbReference>
<dbReference type="Pfam" id="PF09388">
    <property type="entry name" value="SpoOE-like"/>
    <property type="match status" value="1"/>
</dbReference>
<sequence length="55" mass="6355">MNKTESELESTILCKREAMVKSGLSNGLLHSETLRLSMELDQLIYESQKRKQRSN</sequence>
<name>A0ABU5KN17_9BACL</name>
<dbReference type="InterPro" id="IPR037208">
    <property type="entry name" value="Spo0E-like_sf"/>
</dbReference>
<proteinExistence type="predicted"/>
<evidence type="ECO:0000313" key="1">
    <source>
        <dbReference type="EMBL" id="MDZ5712647.1"/>
    </source>
</evidence>
<evidence type="ECO:0000313" key="2">
    <source>
        <dbReference type="Proteomes" id="UP001292084"/>
    </source>
</evidence>
<gene>
    <name evidence="1" type="ORF">UFB30_10460</name>
</gene>
<dbReference type="RefSeq" id="WP_322421630.1">
    <property type="nucleotide sequence ID" value="NZ_JAXQNN010000003.1"/>
</dbReference>
<reference evidence="1 2" key="1">
    <citation type="submission" date="2023-12" db="EMBL/GenBank/DDBJ databases">
        <title>Jeotgalibacillus haloalkaliphilus sp. nov., a novel salt-tolerant bacteria, isolated from the estuary of the Fenhe River into the Yellow River.</title>
        <authorList>
            <person name="Li Y."/>
        </authorList>
    </citation>
    <scope>NUCLEOTIDE SEQUENCE [LARGE SCALE GENOMIC DNA]</scope>
    <source>
        <strain evidence="1 2">HH7-29</strain>
    </source>
</reference>
<keyword evidence="2" id="KW-1185">Reference proteome</keyword>
<dbReference type="InterPro" id="IPR036638">
    <property type="entry name" value="HLH_DNA-bd_sf"/>
</dbReference>
<comment type="caution">
    <text evidence="1">The sequence shown here is derived from an EMBL/GenBank/DDBJ whole genome shotgun (WGS) entry which is preliminary data.</text>
</comment>
<dbReference type="SUPFAM" id="SSF140500">
    <property type="entry name" value="BAS1536-like"/>
    <property type="match status" value="1"/>
</dbReference>
<accession>A0ABU5KN17</accession>
<dbReference type="InterPro" id="IPR018540">
    <property type="entry name" value="Spo0E-like"/>
</dbReference>